<dbReference type="PROSITE" id="PS51039">
    <property type="entry name" value="ZF_AN1"/>
    <property type="match status" value="1"/>
</dbReference>
<feature type="non-terminal residue" evidence="7">
    <location>
        <position position="120"/>
    </location>
</feature>
<name>A0ABN7NWA0_TIMPD</name>
<comment type="caution">
    <text evidence="7">The sequence shown here is derived from an EMBL/GenBank/DDBJ whole genome shotgun (WGS) entry which is preliminary data.</text>
</comment>
<organism evidence="7 8">
    <name type="scientific">Timema podura</name>
    <name type="common">Walking stick</name>
    <dbReference type="NCBI Taxonomy" id="61482"/>
    <lineage>
        <taxon>Eukaryota</taxon>
        <taxon>Metazoa</taxon>
        <taxon>Ecdysozoa</taxon>
        <taxon>Arthropoda</taxon>
        <taxon>Hexapoda</taxon>
        <taxon>Insecta</taxon>
        <taxon>Pterygota</taxon>
        <taxon>Neoptera</taxon>
        <taxon>Polyneoptera</taxon>
        <taxon>Phasmatodea</taxon>
        <taxon>Timematodea</taxon>
        <taxon>Timematoidea</taxon>
        <taxon>Timematidae</taxon>
        <taxon>Timema</taxon>
    </lineage>
</organism>
<dbReference type="SUPFAM" id="SSF118310">
    <property type="entry name" value="AN1-like Zinc finger"/>
    <property type="match status" value="1"/>
</dbReference>
<dbReference type="Pfam" id="PF01428">
    <property type="entry name" value="zf-AN1"/>
    <property type="match status" value="1"/>
</dbReference>
<evidence type="ECO:0000256" key="1">
    <source>
        <dbReference type="ARBA" id="ARBA00022723"/>
    </source>
</evidence>
<evidence type="ECO:0000256" key="4">
    <source>
        <dbReference type="ARBA" id="ARBA00022833"/>
    </source>
</evidence>
<evidence type="ECO:0000256" key="5">
    <source>
        <dbReference type="PROSITE-ProRule" id="PRU00449"/>
    </source>
</evidence>
<keyword evidence="3 5" id="KW-0863">Zinc-finger</keyword>
<dbReference type="PANTHER" id="PTHR14677:SF20">
    <property type="entry name" value="ZINC FINGER AN1-TYPE CONTAINING 2A-RELATED"/>
    <property type="match status" value="1"/>
</dbReference>
<sequence>MKICTYTDCTSSDFLPLKCDACQMTFCKEHMVYSCHNCPSACQKDVQVPLCPLCNSPVLVGPGEQPDLVVGEHIDQDCQAIAAIDRRKEAIDGGCELNIIFTVSLFDLSERFSFIFITIM</sequence>
<protein>
    <recommendedName>
        <fullName evidence="6">AN1-type domain-containing protein</fullName>
    </recommendedName>
</protein>
<dbReference type="InterPro" id="IPR057357">
    <property type="entry name" value="Znf-C2H2_ZFAND2A/B"/>
</dbReference>
<accession>A0ABN7NWA0</accession>
<dbReference type="Gene3D" id="4.10.1110.10">
    <property type="entry name" value="AN1-like Zinc finger"/>
    <property type="match status" value="1"/>
</dbReference>
<dbReference type="EMBL" id="CAJPIN010007541">
    <property type="protein sequence ID" value="CAG2058555.1"/>
    <property type="molecule type" value="Genomic_DNA"/>
</dbReference>
<dbReference type="PANTHER" id="PTHR14677">
    <property type="entry name" value="ARSENITE INDUCUBLE RNA ASSOCIATED PROTEIN AIP-1-RELATED"/>
    <property type="match status" value="1"/>
</dbReference>
<keyword evidence="4" id="KW-0862">Zinc</keyword>
<evidence type="ECO:0000256" key="2">
    <source>
        <dbReference type="ARBA" id="ARBA00022737"/>
    </source>
</evidence>
<evidence type="ECO:0000313" key="7">
    <source>
        <dbReference type="EMBL" id="CAG2058555.1"/>
    </source>
</evidence>
<feature type="domain" description="AN1-type" evidence="6">
    <location>
        <begin position="1"/>
        <end position="46"/>
    </location>
</feature>
<gene>
    <name evidence="7" type="ORF">TPAB3V08_LOCUS5524</name>
</gene>
<proteinExistence type="predicted"/>
<evidence type="ECO:0000313" key="8">
    <source>
        <dbReference type="Proteomes" id="UP001153148"/>
    </source>
</evidence>
<evidence type="ECO:0000259" key="6">
    <source>
        <dbReference type="PROSITE" id="PS51039"/>
    </source>
</evidence>
<keyword evidence="8" id="KW-1185">Reference proteome</keyword>
<keyword evidence="2" id="KW-0677">Repeat</keyword>
<evidence type="ECO:0000256" key="3">
    <source>
        <dbReference type="ARBA" id="ARBA00022771"/>
    </source>
</evidence>
<keyword evidence="1" id="KW-0479">Metal-binding</keyword>
<dbReference type="InterPro" id="IPR000058">
    <property type="entry name" value="Znf_AN1"/>
</dbReference>
<dbReference type="Pfam" id="PF25403">
    <property type="entry name" value="zf-C2H2_ZFAND2"/>
    <property type="match status" value="1"/>
</dbReference>
<dbReference type="Proteomes" id="UP001153148">
    <property type="component" value="Unassembled WGS sequence"/>
</dbReference>
<reference evidence="7" key="1">
    <citation type="submission" date="2021-03" db="EMBL/GenBank/DDBJ databases">
        <authorList>
            <person name="Tran Van P."/>
        </authorList>
    </citation>
    <scope>NUCLEOTIDE SEQUENCE</scope>
</reference>
<dbReference type="InterPro" id="IPR035896">
    <property type="entry name" value="AN1-like_Znf"/>
</dbReference>